<keyword evidence="1" id="KW-1133">Transmembrane helix</keyword>
<evidence type="ECO:0008006" key="4">
    <source>
        <dbReference type="Google" id="ProtNLM"/>
    </source>
</evidence>
<evidence type="ECO:0000313" key="2">
    <source>
        <dbReference type="EMBL" id="EXY91238.1"/>
    </source>
</evidence>
<protein>
    <recommendedName>
        <fullName evidence="4">Transmembrane protein</fullName>
    </recommendedName>
</protein>
<feature type="transmembrane region" description="Helical" evidence="1">
    <location>
        <begin position="20"/>
        <end position="36"/>
    </location>
</feature>
<evidence type="ECO:0000313" key="3">
    <source>
        <dbReference type="Proteomes" id="UP000020773"/>
    </source>
</evidence>
<accession>A0A015VZ14</accession>
<dbReference type="Proteomes" id="UP000020773">
    <property type="component" value="Unassembled WGS sequence"/>
</dbReference>
<dbReference type="EMBL" id="JGDB01000065">
    <property type="protein sequence ID" value="EXY91238.1"/>
    <property type="molecule type" value="Genomic_DNA"/>
</dbReference>
<dbReference type="AlphaFoldDB" id="A0A015VZ14"/>
<keyword evidence="1" id="KW-0472">Membrane</keyword>
<sequence>MPGKDTIASIHPQNSTRLTNTYFISTLYFFLFSYFSQ</sequence>
<organism evidence="2 3">
    <name type="scientific">Bacteroides fragilis str. 3998T(B)3</name>
    <dbReference type="NCBI Taxonomy" id="1339316"/>
    <lineage>
        <taxon>Bacteria</taxon>
        <taxon>Pseudomonadati</taxon>
        <taxon>Bacteroidota</taxon>
        <taxon>Bacteroidia</taxon>
        <taxon>Bacteroidales</taxon>
        <taxon>Bacteroidaceae</taxon>
        <taxon>Bacteroides</taxon>
    </lineage>
</organism>
<evidence type="ECO:0000256" key="1">
    <source>
        <dbReference type="SAM" id="Phobius"/>
    </source>
</evidence>
<gene>
    <name evidence="2" type="ORF">M125_2047</name>
</gene>
<name>A0A015VZ14_BACFG</name>
<keyword evidence="1" id="KW-0812">Transmembrane</keyword>
<reference evidence="2 3" key="1">
    <citation type="submission" date="2014-02" db="EMBL/GenBank/DDBJ databases">
        <authorList>
            <person name="Sears C."/>
            <person name="Carroll K."/>
            <person name="Sack B.R."/>
            <person name="Qadri F."/>
            <person name="Myers L.L."/>
            <person name="Chung G.-T."/>
            <person name="Escheverria P."/>
            <person name="Fraser C.M."/>
            <person name="Sadzewicz L."/>
            <person name="Shefchek K.A."/>
            <person name="Tallon L."/>
            <person name="Das S.P."/>
            <person name="Daugherty S."/>
            <person name="Mongodin E.F."/>
        </authorList>
    </citation>
    <scope>NUCLEOTIDE SEQUENCE [LARGE SCALE GENOMIC DNA]</scope>
    <source>
        <strain evidence="3">3998T(B)3</strain>
    </source>
</reference>
<comment type="caution">
    <text evidence="2">The sequence shown here is derived from an EMBL/GenBank/DDBJ whole genome shotgun (WGS) entry which is preliminary data.</text>
</comment>
<proteinExistence type="predicted"/>
<dbReference type="PATRIC" id="fig|1339316.3.peg.1974"/>